<dbReference type="RefSeq" id="WP_345031728.1">
    <property type="nucleotide sequence ID" value="NZ_BAABEY010000033.1"/>
</dbReference>
<keyword evidence="1" id="KW-0732">Signal</keyword>
<proteinExistence type="predicted"/>
<name>A0ABP8M8R3_9BACT</name>
<accession>A0ABP8M8R3</accession>
<sequence length="241" mass="26960">MRAIAIVLLITVSAFQAPGQAITADSIFTKFYEVTGGKAKWDSITTYNLKRKYVSTNVASYDAEISGSLAEKALYKNEIIKGRGFIYGIKGTDAWRKVPLGSADKVTKYQVSNLSADKQGSMRLELYDFLIPFLDHEKRGFIASLVGPDQYNGKPVQKVELHNKEGRYTLLFDNATGYLVQSRLLAGGEEIISDFSQYVKSTYGILYPSKIEQKEIKRKASYVITSQLAVNEPIEPAKFKR</sequence>
<comment type="caution">
    <text evidence="2">The sequence shown here is derived from an EMBL/GenBank/DDBJ whole genome shotgun (WGS) entry which is preliminary data.</text>
</comment>
<reference evidence="3" key="1">
    <citation type="journal article" date="2019" name="Int. J. Syst. Evol. Microbiol.">
        <title>The Global Catalogue of Microorganisms (GCM) 10K type strain sequencing project: providing services to taxonomists for standard genome sequencing and annotation.</title>
        <authorList>
            <consortium name="The Broad Institute Genomics Platform"/>
            <consortium name="The Broad Institute Genome Sequencing Center for Infectious Disease"/>
            <person name="Wu L."/>
            <person name="Ma J."/>
        </authorList>
    </citation>
    <scope>NUCLEOTIDE SEQUENCE [LARGE SCALE GENOMIC DNA]</scope>
    <source>
        <strain evidence="3">JCM 31920</strain>
    </source>
</reference>
<feature type="chain" id="PRO_5047358348" description="Outer membrane lipoprotein-sorting protein" evidence="1">
    <location>
        <begin position="24"/>
        <end position="241"/>
    </location>
</feature>
<dbReference type="Proteomes" id="UP001501508">
    <property type="component" value="Unassembled WGS sequence"/>
</dbReference>
<evidence type="ECO:0000313" key="3">
    <source>
        <dbReference type="Proteomes" id="UP001501508"/>
    </source>
</evidence>
<dbReference type="EMBL" id="BAABEY010000033">
    <property type="protein sequence ID" value="GAA4444935.1"/>
    <property type="molecule type" value="Genomic_DNA"/>
</dbReference>
<protein>
    <recommendedName>
        <fullName evidence="4">Outer membrane lipoprotein-sorting protein</fullName>
    </recommendedName>
</protein>
<gene>
    <name evidence="2" type="ORF">GCM10023091_35820</name>
</gene>
<organism evidence="2 3">
    <name type="scientific">Ravibacter arvi</name>
    <dbReference type="NCBI Taxonomy" id="2051041"/>
    <lineage>
        <taxon>Bacteria</taxon>
        <taxon>Pseudomonadati</taxon>
        <taxon>Bacteroidota</taxon>
        <taxon>Cytophagia</taxon>
        <taxon>Cytophagales</taxon>
        <taxon>Spirosomataceae</taxon>
        <taxon>Ravibacter</taxon>
    </lineage>
</organism>
<keyword evidence="3" id="KW-1185">Reference proteome</keyword>
<evidence type="ECO:0000256" key="1">
    <source>
        <dbReference type="SAM" id="SignalP"/>
    </source>
</evidence>
<dbReference type="Gene3D" id="2.50.20.10">
    <property type="entry name" value="Lipoprotein localisation LolA/LolB/LppX"/>
    <property type="match status" value="1"/>
</dbReference>
<evidence type="ECO:0000313" key="2">
    <source>
        <dbReference type="EMBL" id="GAA4444935.1"/>
    </source>
</evidence>
<evidence type="ECO:0008006" key="4">
    <source>
        <dbReference type="Google" id="ProtNLM"/>
    </source>
</evidence>
<feature type="signal peptide" evidence="1">
    <location>
        <begin position="1"/>
        <end position="23"/>
    </location>
</feature>